<reference evidence="5" key="1">
    <citation type="submission" date="2022-04" db="EMBL/GenBank/DDBJ databases">
        <title>Alcanivorax sp. CY1518 draft genome sequence.</title>
        <authorList>
            <person name="Zhao G."/>
            <person name="An M."/>
        </authorList>
    </citation>
    <scope>NUCLEOTIDE SEQUENCE</scope>
    <source>
        <strain evidence="5">CY1518</strain>
    </source>
</reference>
<dbReference type="InterPro" id="IPR029045">
    <property type="entry name" value="ClpP/crotonase-like_dom_sf"/>
</dbReference>
<accession>A0ABT0E7X3</accession>
<dbReference type="EC" id="3.1.2.4" evidence="2"/>
<organism evidence="5 6">
    <name type="scientific">Alcanivorax quisquiliarum</name>
    <dbReference type="NCBI Taxonomy" id="2933565"/>
    <lineage>
        <taxon>Bacteria</taxon>
        <taxon>Pseudomonadati</taxon>
        <taxon>Pseudomonadota</taxon>
        <taxon>Gammaproteobacteria</taxon>
        <taxon>Oceanospirillales</taxon>
        <taxon>Alcanivoracaceae</taxon>
        <taxon>Alcanivorax</taxon>
    </lineage>
</organism>
<dbReference type="PANTHER" id="PTHR43176">
    <property type="entry name" value="3-HYDROXYISOBUTYRYL-COA HYDROLASE-RELATED"/>
    <property type="match status" value="1"/>
</dbReference>
<dbReference type="SUPFAM" id="SSF52096">
    <property type="entry name" value="ClpP/crotonase"/>
    <property type="match status" value="1"/>
</dbReference>
<dbReference type="EMBL" id="JALKII010000004">
    <property type="protein sequence ID" value="MCK0537717.1"/>
    <property type="molecule type" value="Genomic_DNA"/>
</dbReference>
<dbReference type="RefSeq" id="WP_246951588.1">
    <property type="nucleotide sequence ID" value="NZ_JALKII010000004.1"/>
</dbReference>
<dbReference type="InterPro" id="IPR045004">
    <property type="entry name" value="ECH_dom"/>
</dbReference>
<keyword evidence="3" id="KW-0378">Hydrolase</keyword>
<evidence type="ECO:0000313" key="6">
    <source>
        <dbReference type="Proteomes" id="UP001165524"/>
    </source>
</evidence>
<dbReference type="Gene3D" id="3.90.226.10">
    <property type="entry name" value="2-enoyl-CoA Hydratase, Chain A, domain 1"/>
    <property type="match status" value="1"/>
</dbReference>
<evidence type="ECO:0000256" key="3">
    <source>
        <dbReference type="ARBA" id="ARBA00022801"/>
    </source>
</evidence>
<dbReference type="Proteomes" id="UP001165524">
    <property type="component" value="Unassembled WGS sequence"/>
</dbReference>
<keyword evidence="6" id="KW-1185">Reference proteome</keyword>
<comment type="caution">
    <text evidence="5">The sequence shown here is derived from an EMBL/GenBank/DDBJ whole genome shotgun (WGS) entry which is preliminary data.</text>
</comment>
<proteinExistence type="predicted"/>
<protein>
    <recommendedName>
        <fullName evidence="2">3-hydroxyisobutyryl-CoA hydrolase</fullName>
        <ecNumber evidence="2">3.1.2.4</ecNumber>
    </recommendedName>
</protein>
<dbReference type="InterPro" id="IPR032259">
    <property type="entry name" value="HIBYL-CoA-H"/>
</dbReference>
<dbReference type="NCBIfam" id="NF004127">
    <property type="entry name" value="PRK05617.1"/>
    <property type="match status" value="1"/>
</dbReference>
<comment type="catalytic activity">
    <reaction evidence="1">
        <text>3-hydroxy-2-methylpropanoyl-CoA + H2O = 3-hydroxy-2-methylpropanoate + CoA + H(+)</text>
        <dbReference type="Rhea" id="RHEA:20888"/>
        <dbReference type="ChEBI" id="CHEBI:11805"/>
        <dbReference type="ChEBI" id="CHEBI:15377"/>
        <dbReference type="ChEBI" id="CHEBI:15378"/>
        <dbReference type="ChEBI" id="CHEBI:57287"/>
        <dbReference type="ChEBI" id="CHEBI:57340"/>
        <dbReference type="EC" id="3.1.2.4"/>
    </reaction>
</comment>
<feature type="domain" description="Enoyl-CoA hydratase/isomerase" evidence="4">
    <location>
        <begin position="18"/>
        <end position="353"/>
    </location>
</feature>
<evidence type="ECO:0000313" key="5">
    <source>
        <dbReference type="EMBL" id="MCK0537717.1"/>
    </source>
</evidence>
<gene>
    <name evidence="5" type="ORF">MU846_08340</name>
</gene>
<dbReference type="CDD" id="cd06558">
    <property type="entry name" value="crotonase-like"/>
    <property type="match status" value="1"/>
</dbReference>
<dbReference type="Pfam" id="PF16113">
    <property type="entry name" value="ECH_2"/>
    <property type="match status" value="1"/>
</dbReference>
<evidence type="ECO:0000256" key="2">
    <source>
        <dbReference type="ARBA" id="ARBA00011915"/>
    </source>
</evidence>
<evidence type="ECO:0000256" key="1">
    <source>
        <dbReference type="ARBA" id="ARBA00001709"/>
    </source>
</evidence>
<sequence length="365" mass="40181">MSDSVLFEERATASGHRIGIARLNSPRSLNSLSRTMISLLEDKLTEWEQDDGIVCVWLEGEGERAFCAGGDIVEMYRSMTPLGEANPFIEDYFASEYRLDYLLHVYEKPLICWAHGVVMGGGMGLMQGASQRVVTEKSRLAMPEITIGLYPDVGGSWFLNRTPGKTGLFAGLTGVHLNAGDALFMGLADVCIPSDQRDAVLASLAAATFAGDETQDAAVVHRCLRAAAAPAPASPVRERFDEINQACDHATLPEVAAALLALKGDDEWFQRAASTFERGCAQTAWLVWEQLQRARYLSLAEVFRMEWCMSVQCAMHADFREGVRALLIEKDGNPAFRYTSIEDVPRAYIEGFFANPLPHHPLADL</sequence>
<evidence type="ECO:0000259" key="4">
    <source>
        <dbReference type="Pfam" id="PF16113"/>
    </source>
</evidence>
<dbReference type="PANTHER" id="PTHR43176:SF3">
    <property type="entry name" value="3-HYDROXYISOBUTYRYL-COA HYDROLASE, MITOCHONDRIAL"/>
    <property type="match status" value="1"/>
</dbReference>
<name>A0ABT0E7X3_9GAMM</name>